<reference evidence="12 13" key="1">
    <citation type="journal article" date="2013" name="Stand. Genomic Sci.">
        <title>Genomic Encyclopedia of Type Strains, Phase I: The one thousand microbial genomes (KMG-I) project.</title>
        <authorList>
            <person name="Kyrpides N.C."/>
            <person name="Woyke T."/>
            <person name="Eisen J.A."/>
            <person name="Garrity G."/>
            <person name="Lilburn T.G."/>
            <person name="Beck B.J."/>
            <person name="Whitman W.B."/>
            <person name="Hugenholtz P."/>
            <person name="Klenk H.P."/>
        </authorList>
    </citation>
    <scope>NUCLEOTIDE SEQUENCE [LARGE SCALE GENOMIC DNA]</scope>
    <source>
        <strain evidence="12 13">DSM 45044</strain>
    </source>
</reference>
<keyword evidence="3" id="KW-0597">Phosphoprotein</keyword>
<dbReference type="Gene3D" id="1.20.5.1930">
    <property type="match status" value="1"/>
</dbReference>
<feature type="transmembrane region" description="Helical" evidence="9">
    <location>
        <begin position="125"/>
        <end position="147"/>
    </location>
</feature>
<comment type="caution">
    <text evidence="12">The sequence shown here is derived from an EMBL/GenBank/DDBJ whole genome shotgun (WGS) entry which is preliminary data.</text>
</comment>
<dbReference type="GO" id="GO:0016020">
    <property type="term" value="C:membrane"/>
    <property type="evidence" value="ECO:0007669"/>
    <property type="project" value="InterPro"/>
</dbReference>
<dbReference type="SUPFAM" id="SSF55874">
    <property type="entry name" value="ATPase domain of HSP90 chaperone/DNA topoisomerase II/histidine kinase"/>
    <property type="match status" value="1"/>
</dbReference>
<evidence type="ECO:0000259" key="10">
    <source>
        <dbReference type="Pfam" id="PF07730"/>
    </source>
</evidence>
<dbReference type="PANTHER" id="PTHR24421:SF10">
    <property type="entry name" value="NITRATE_NITRITE SENSOR PROTEIN NARQ"/>
    <property type="match status" value="1"/>
</dbReference>
<dbReference type="Pfam" id="PF07730">
    <property type="entry name" value="HisKA_3"/>
    <property type="match status" value="1"/>
</dbReference>
<dbReference type="GO" id="GO:0005524">
    <property type="term" value="F:ATP binding"/>
    <property type="evidence" value="ECO:0007669"/>
    <property type="project" value="UniProtKB-KW"/>
</dbReference>
<dbReference type="Proteomes" id="UP000321617">
    <property type="component" value="Unassembled WGS sequence"/>
</dbReference>
<keyword evidence="7" id="KW-0067">ATP-binding</keyword>
<dbReference type="GO" id="GO:0046983">
    <property type="term" value="F:protein dimerization activity"/>
    <property type="evidence" value="ECO:0007669"/>
    <property type="project" value="InterPro"/>
</dbReference>
<evidence type="ECO:0000256" key="8">
    <source>
        <dbReference type="ARBA" id="ARBA00023012"/>
    </source>
</evidence>
<keyword evidence="9" id="KW-0472">Membrane</keyword>
<dbReference type="Pfam" id="PF13796">
    <property type="entry name" value="Sensor"/>
    <property type="match status" value="1"/>
</dbReference>
<dbReference type="EC" id="2.7.13.3" evidence="2"/>
<keyword evidence="9" id="KW-0812">Transmembrane</keyword>
<evidence type="ECO:0000256" key="3">
    <source>
        <dbReference type="ARBA" id="ARBA00022553"/>
    </source>
</evidence>
<evidence type="ECO:0000256" key="9">
    <source>
        <dbReference type="SAM" id="Phobius"/>
    </source>
</evidence>
<evidence type="ECO:0000256" key="4">
    <source>
        <dbReference type="ARBA" id="ARBA00022679"/>
    </source>
</evidence>
<dbReference type="InterPro" id="IPR025828">
    <property type="entry name" value="Put_sensor_dom"/>
</dbReference>
<feature type="domain" description="Putative sensor" evidence="11">
    <location>
        <begin position="32"/>
        <end position="203"/>
    </location>
</feature>
<dbReference type="PANTHER" id="PTHR24421">
    <property type="entry name" value="NITRATE/NITRITE SENSOR PROTEIN NARX-RELATED"/>
    <property type="match status" value="1"/>
</dbReference>
<evidence type="ECO:0000256" key="2">
    <source>
        <dbReference type="ARBA" id="ARBA00012438"/>
    </source>
</evidence>
<keyword evidence="8" id="KW-0902">Two-component regulatory system</keyword>
<proteinExistence type="predicted"/>
<organism evidence="12 13">
    <name type="scientific">Stackebrandtia albiflava</name>
    <dbReference type="NCBI Taxonomy" id="406432"/>
    <lineage>
        <taxon>Bacteria</taxon>
        <taxon>Bacillati</taxon>
        <taxon>Actinomycetota</taxon>
        <taxon>Actinomycetes</taxon>
        <taxon>Glycomycetales</taxon>
        <taxon>Glycomycetaceae</taxon>
        <taxon>Stackebrandtia</taxon>
    </lineage>
</organism>
<name>A0A562UYS2_9ACTN</name>
<comment type="catalytic activity">
    <reaction evidence="1">
        <text>ATP + protein L-histidine = ADP + protein N-phospho-L-histidine.</text>
        <dbReference type="EC" id="2.7.13.3"/>
    </reaction>
</comment>
<evidence type="ECO:0000256" key="6">
    <source>
        <dbReference type="ARBA" id="ARBA00022777"/>
    </source>
</evidence>
<dbReference type="AlphaFoldDB" id="A0A562UYS2"/>
<dbReference type="InterPro" id="IPR011712">
    <property type="entry name" value="Sig_transdc_His_kin_sub3_dim/P"/>
</dbReference>
<evidence type="ECO:0000313" key="12">
    <source>
        <dbReference type="EMBL" id="TWJ10755.1"/>
    </source>
</evidence>
<dbReference type="RefSeq" id="WP_147141715.1">
    <property type="nucleotide sequence ID" value="NZ_BAABIJ010000003.1"/>
</dbReference>
<evidence type="ECO:0000256" key="1">
    <source>
        <dbReference type="ARBA" id="ARBA00000085"/>
    </source>
</evidence>
<keyword evidence="5" id="KW-0547">Nucleotide-binding</keyword>
<accession>A0A562UYS2</accession>
<keyword evidence="6 12" id="KW-0418">Kinase</keyword>
<evidence type="ECO:0000256" key="7">
    <source>
        <dbReference type="ARBA" id="ARBA00022840"/>
    </source>
</evidence>
<feature type="transmembrane region" description="Helical" evidence="9">
    <location>
        <begin position="167"/>
        <end position="187"/>
    </location>
</feature>
<feature type="transmembrane region" description="Helical" evidence="9">
    <location>
        <begin position="23"/>
        <end position="44"/>
    </location>
</feature>
<dbReference type="InterPro" id="IPR050482">
    <property type="entry name" value="Sensor_HK_TwoCompSys"/>
</dbReference>
<dbReference type="Gene3D" id="3.30.565.10">
    <property type="entry name" value="Histidine kinase-like ATPase, C-terminal domain"/>
    <property type="match status" value="1"/>
</dbReference>
<sequence length="443" mass="47855">MVHTSVSYSQTLRGRFGRRLTQVGLAVCLIGLAVAGTALLVLTIVSIPLVLLSIGIPLCIGAVWLTRGLTRAERALYRRINGDRIEQPYGRWPKGHIGMQLLALTRDVTVWRDIAWHAVNLPLGLLVHLTTIALFLSPFFYLVYPVLWWSWPNVFNSFFGLFHFDTLGGALWAWPIAGVMFTLWWWLGDLLQTSYAKLAALLLRPTRSARLQQRVEQLTESRADTVDSSAAELRRIERDLHDGAQARLVALGMSLGMAEELLDTDPAAAARLLAEARENSGAALVELRNLVRGIHPPVLADRGLAKAVEALALAHPLPVTVTDDLPGRPPAPVESAAYFAIAEALTNVAKYAGATTVRVRIGHFGALPAPGARRHEDQPVPRLGITIRDDGHGGARVTPGGGLDGLVRRLAAFDGTVTVTSPEGGPTVIALEIPCELTAVASA</sequence>
<keyword evidence="13" id="KW-1185">Reference proteome</keyword>
<evidence type="ECO:0000259" key="11">
    <source>
        <dbReference type="Pfam" id="PF13796"/>
    </source>
</evidence>
<evidence type="ECO:0000256" key="5">
    <source>
        <dbReference type="ARBA" id="ARBA00022741"/>
    </source>
</evidence>
<evidence type="ECO:0000313" key="13">
    <source>
        <dbReference type="Proteomes" id="UP000321617"/>
    </source>
</evidence>
<feature type="transmembrane region" description="Helical" evidence="9">
    <location>
        <begin position="50"/>
        <end position="69"/>
    </location>
</feature>
<dbReference type="OrthoDB" id="5242012at2"/>
<gene>
    <name evidence="12" type="ORF">LX16_4178</name>
</gene>
<protein>
    <recommendedName>
        <fullName evidence="2">histidine kinase</fullName>
        <ecNumber evidence="2">2.7.13.3</ecNumber>
    </recommendedName>
</protein>
<dbReference type="GO" id="GO:0000155">
    <property type="term" value="F:phosphorelay sensor kinase activity"/>
    <property type="evidence" value="ECO:0007669"/>
    <property type="project" value="InterPro"/>
</dbReference>
<dbReference type="InterPro" id="IPR036890">
    <property type="entry name" value="HATPase_C_sf"/>
</dbReference>
<feature type="domain" description="Signal transduction histidine kinase subgroup 3 dimerisation and phosphoacceptor" evidence="10">
    <location>
        <begin position="232"/>
        <end position="299"/>
    </location>
</feature>
<keyword evidence="9" id="KW-1133">Transmembrane helix</keyword>
<dbReference type="CDD" id="cd16917">
    <property type="entry name" value="HATPase_UhpB-NarQ-NarX-like"/>
    <property type="match status" value="1"/>
</dbReference>
<keyword evidence="4" id="KW-0808">Transferase</keyword>
<dbReference type="EMBL" id="VLLL01000007">
    <property type="protein sequence ID" value="TWJ10755.1"/>
    <property type="molecule type" value="Genomic_DNA"/>
</dbReference>